<dbReference type="Pfam" id="PF10536">
    <property type="entry name" value="PMD"/>
    <property type="match status" value="1"/>
</dbReference>
<evidence type="ECO:0000313" key="2">
    <source>
        <dbReference type="EMBL" id="KAK5811515.1"/>
    </source>
</evidence>
<dbReference type="InterPro" id="IPR044824">
    <property type="entry name" value="MAIN-like"/>
</dbReference>
<dbReference type="PANTHER" id="PTHR46033">
    <property type="entry name" value="PROTEIN MAIN-LIKE 2"/>
    <property type="match status" value="1"/>
</dbReference>
<protein>
    <recommendedName>
        <fullName evidence="1">Aminotransferase-like plant mobile domain-containing protein</fullName>
    </recommendedName>
</protein>
<keyword evidence="3" id="KW-1185">Reference proteome</keyword>
<name>A0ABR0NYU1_GOSAR</name>
<proteinExistence type="predicted"/>
<evidence type="ECO:0000259" key="1">
    <source>
        <dbReference type="Pfam" id="PF10536"/>
    </source>
</evidence>
<feature type="domain" description="Aminotransferase-like plant mobile" evidence="1">
    <location>
        <begin position="141"/>
        <end position="299"/>
    </location>
</feature>
<evidence type="ECO:0000313" key="3">
    <source>
        <dbReference type="Proteomes" id="UP001358586"/>
    </source>
</evidence>
<organism evidence="2 3">
    <name type="scientific">Gossypium arboreum</name>
    <name type="common">Tree cotton</name>
    <name type="synonym">Gossypium nanking</name>
    <dbReference type="NCBI Taxonomy" id="29729"/>
    <lineage>
        <taxon>Eukaryota</taxon>
        <taxon>Viridiplantae</taxon>
        <taxon>Streptophyta</taxon>
        <taxon>Embryophyta</taxon>
        <taxon>Tracheophyta</taxon>
        <taxon>Spermatophyta</taxon>
        <taxon>Magnoliopsida</taxon>
        <taxon>eudicotyledons</taxon>
        <taxon>Gunneridae</taxon>
        <taxon>Pentapetalae</taxon>
        <taxon>rosids</taxon>
        <taxon>malvids</taxon>
        <taxon>Malvales</taxon>
        <taxon>Malvaceae</taxon>
        <taxon>Malvoideae</taxon>
        <taxon>Gossypium</taxon>
    </lineage>
</organism>
<gene>
    <name evidence="2" type="ORF">PVK06_026853</name>
</gene>
<dbReference type="InterPro" id="IPR019557">
    <property type="entry name" value="AminoTfrase-like_pln_mobile"/>
</dbReference>
<sequence length="322" mass="36533">MTALIKNDGQISNTINNMGLYRALRGRVNGLGYSPDEQLMPYLELAGFGSTTLIRMFDLRYDLISALVERWHPETHTFHLLCGECAVTLEDVALQLGLPIAGSAVTGVNVIAELAAVCYSLLGVLHADAESNFTSLKFSWLKNVSSYSWGFAVLAMLYRELCQTTKPDAIDIGRCLLLLQLWDLYQMPFLASFRHQPYVFPLVHKWSYYPGIGRSYTVPIYCLMIEQHVEEGFIWMPYRRPEIAVGIPSSPHIHSHLWCTNAPIINFQTVEWYNGDRVLWQFGCIQYIPDPPMQVGKIHLINKRGKHGNNWGLCTENILHVG</sequence>
<dbReference type="Proteomes" id="UP001358586">
    <property type="component" value="Chromosome 8"/>
</dbReference>
<dbReference type="EMBL" id="JARKNE010000008">
    <property type="protein sequence ID" value="KAK5811515.1"/>
    <property type="molecule type" value="Genomic_DNA"/>
</dbReference>
<accession>A0ABR0NYU1</accession>
<dbReference type="PANTHER" id="PTHR46033:SF8">
    <property type="entry name" value="PROTEIN MAINTENANCE OF MERISTEMS-LIKE"/>
    <property type="match status" value="1"/>
</dbReference>
<comment type="caution">
    <text evidence="2">The sequence shown here is derived from an EMBL/GenBank/DDBJ whole genome shotgun (WGS) entry which is preliminary data.</text>
</comment>
<reference evidence="2 3" key="1">
    <citation type="submission" date="2023-03" db="EMBL/GenBank/DDBJ databases">
        <title>WGS of Gossypium arboreum.</title>
        <authorList>
            <person name="Yu D."/>
        </authorList>
    </citation>
    <scope>NUCLEOTIDE SEQUENCE [LARGE SCALE GENOMIC DNA]</scope>
    <source>
        <tissue evidence="2">Leaf</tissue>
    </source>
</reference>